<evidence type="ECO:0000256" key="6">
    <source>
        <dbReference type="ARBA" id="ARBA00023157"/>
    </source>
</evidence>
<dbReference type="RefSeq" id="WP_147768762.1">
    <property type="nucleotide sequence ID" value="NZ_VRKQ01000010.1"/>
</dbReference>
<dbReference type="InterPro" id="IPR050924">
    <property type="entry name" value="Peroxiredoxin_BCP/PrxQ"/>
</dbReference>
<dbReference type="SUPFAM" id="SSF52833">
    <property type="entry name" value="Thioredoxin-like"/>
    <property type="match status" value="1"/>
</dbReference>
<keyword evidence="4" id="KW-0049">Antioxidant</keyword>
<evidence type="ECO:0000256" key="2">
    <source>
        <dbReference type="ARBA" id="ARBA00013017"/>
    </source>
</evidence>
<dbReference type="GO" id="GO:0034599">
    <property type="term" value="P:cellular response to oxidative stress"/>
    <property type="evidence" value="ECO:0007669"/>
    <property type="project" value="TreeGrafter"/>
</dbReference>
<evidence type="ECO:0000256" key="7">
    <source>
        <dbReference type="ARBA" id="ARBA00023284"/>
    </source>
</evidence>
<proteinExistence type="inferred from homology"/>
<dbReference type="InterPro" id="IPR013766">
    <property type="entry name" value="Thioredoxin_domain"/>
</dbReference>
<dbReference type="PROSITE" id="PS51352">
    <property type="entry name" value="THIOREDOXIN_2"/>
    <property type="match status" value="1"/>
</dbReference>
<evidence type="ECO:0000256" key="10">
    <source>
        <dbReference type="ARBA" id="ARBA00042639"/>
    </source>
</evidence>
<dbReference type="GO" id="GO:0045454">
    <property type="term" value="P:cell redox homeostasis"/>
    <property type="evidence" value="ECO:0007669"/>
    <property type="project" value="TreeGrafter"/>
</dbReference>
<accession>A0A5C7GIX8</accession>
<protein>
    <recommendedName>
        <fullName evidence="2">thioredoxin-dependent peroxiredoxin</fullName>
        <ecNumber evidence="2">1.11.1.24</ecNumber>
    </recommendedName>
    <alternativeName>
        <fullName evidence="8">Thioredoxin peroxidase</fullName>
    </alternativeName>
    <alternativeName>
        <fullName evidence="10">Thioredoxin-dependent peroxiredoxin Bcp</fullName>
    </alternativeName>
</protein>
<dbReference type="InterPro" id="IPR036249">
    <property type="entry name" value="Thioredoxin-like_sf"/>
</dbReference>
<comment type="caution">
    <text evidence="14">The sequence shown here is derived from an EMBL/GenBank/DDBJ whole genome shotgun (WGS) entry which is preliminary data.</text>
</comment>
<reference evidence="14 15" key="1">
    <citation type="submission" date="2019-08" db="EMBL/GenBank/DDBJ databases">
        <title>Seonamhaeicola sediminis sp. nov., isolated from marine sediment.</title>
        <authorList>
            <person name="Cao W.R."/>
        </authorList>
    </citation>
    <scope>NUCLEOTIDE SEQUENCE [LARGE SCALE GENOMIC DNA]</scope>
    <source>
        <strain evidence="14 15">1505</strain>
    </source>
</reference>
<evidence type="ECO:0000256" key="8">
    <source>
        <dbReference type="ARBA" id="ARBA00032824"/>
    </source>
</evidence>
<dbReference type="EC" id="1.11.1.24" evidence="2"/>
<dbReference type="Pfam" id="PF00578">
    <property type="entry name" value="AhpC-TSA"/>
    <property type="match status" value="1"/>
</dbReference>
<evidence type="ECO:0000256" key="5">
    <source>
        <dbReference type="ARBA" id="ARBA00023002"/>
    </source>
</evidence>
<dbReference type="GO" id="GO:0008379">
    <property type="term" value="F:thioredoxin peroxidase activity"/>
    <property type="evidence" value="ECO:0007669"/>
    <property type="project" value="TreeGrafter"/>
</dbReference>
<keyword evidence="12" id="KW-0732">Signal</keyword>
<comment type="catalytic activity">
    <reaction evidence="11">
        <text>a hydroperoxide + [thioredoxin]-dithiol = an alcohol + [thioredoxin]-disulfide + H2O</text>
        <dbReference type="Rhea" id="RHEA:62620"/>
        <dbReference type="Rhea" id="RHEA-COMP:10698"/>
        <dbReference type="Rhea" id="RHEA-COMP:10700"/>
        <dbReference type="ChEBI" id="CHEBI:15377"/>
        <dbReference type="ChEBI" id="CHEBI:29950"/>
        <dbReference type="ChEBI" id="CHEBI:30879"/>
        <dbReference type="ChEBI" id="CHEBI:35924"/>
        <dbReference type="ChEBI" id="CHEBI:50058"/>
        <dbReference type="EC" id="1.11.1.24"/>
    </reaction>
</comment>
<keyword evidence="5" id="KW-0560">Oxidoreductase</keyword>
<organism evidence="14 15">
    <name type="scientific">Seonamhaeicola maritimus</name>
    <dbReference type="NCBI Taxonomy" id="2591822"/>
    <lineage>
        <taxon>Bacteria</taxon>
        <taxon>Pseudomonadati</taxon>
        <taxon>Bacteroidota</taxon>
        <taxon>Flavobacteriia</taxon>
        <taxon>Flavobacteriales</taxon>
        <taxon>Flavobacteriaceae</taxon>
    </lineage>
</organism>
<evidence type="ECO:0000256" key="4">
    <source>
        <dbReference type="ARBA" id="ARBA00022862"/>
    </source>
</evidence>
<feature type="signal peptide" evidence="12">
    <location>
        <begin position="1"/>
        <end position="22"/>
    </location>
</feature>
<dbReference type="OrthoDB" id="9809746at2"/>
<comment type="similarity">
    <text evidence="9">Belongs to the peroxiredoxin family. BCP/PrxQ subfamily.</text>
</comment>
<keyword evidence="6" id="KW-1015">Disulfide bond</keyword>
<dbReference type="AlphaFoldDB" id="A0A5C7GIX8"/>
<dbReference type="CDD" id="cd02970">
    <property type="entry name" value="PRX_like2"/>
    <property type="match status" value="1"/>
</dbReference>
<feature type="domain" description="Thioredoxin" evidence="13">
    <location>
        <begin position="34"/>
        <end position="201"/>
    </location>
</feature>
<dbReference type="PANTHER" id="PTHR42801:SF7">
    <property type="entry name" value="SLL1159 PROTEIN"/>
    <property type="match status" value="1"/>
</dbReference>
<comment type="function">
    <text evidence="1">Thiol-specific peroxidase that catalyzes the reduction of hydrogen peroxide and organic hydroperoxides to water and alcohols, respectively. Plays a role in cell protection against oxidative stress by detoxifying peroxides and as sensor of hydrogen peroxide-mediated signaling events.</text>
</comment>
<keyword evidence="7" id="KW-0676">Redox-active center</keyword>
<dbReference type="EMBL" id="VRKQ01000010">
    <property type="protein sequence ID" value="TXG37331.1"/>
    <property type="molecule type" value="Genomic_DNA"/>
</dbReference>
<evidence type="ECO:0000259" key="13">
    <source>
        <dbReference type="PROSITE" id="PS51352"/>
    </source>
</evidence>
<evidence type="ECO:0000256" key="11">
    <source>
        <dbReference type="ARBA" id="ARBA00049091"/>
    </source>
</evidence>
<evidence type="ECO:0000256" key="3">
    <source>
        <dbReference type="ARBA" id="ARBA00022559"/>
    </source>
</evidence>
<dbReference type="PANTHER" id="PTHR42801">
    <property type="entry name" value="THIOREDOXIN-DEPENDENT PEROXIDE REDUCTASE"/>
    <property type="match status" value="1"/>
</dbReference>
<gene>
    <name evidence="14" type="ORF">FUA22_12305</name>
</gene>
<sequence length="202" mass="22410">MKTKNKYITFILLFTISFSGMAQIAESDTDISPLLISEKVPSLNITSIEGKKVELSEVLKEKPSVMLFYRGGWCPYCNRHLSAVSDIENDINDLGYQIIGLSPDSPENLRISKDKGDLKYKLFSDADGALSKAVGIAFKAPERYSNKLNQFSGGLNSGFLPVPSLFVVSTDGTILFEYISPNYKQRISAALLLEVLKQLKEK</sequence>
<name>A0A5C7GIX8_9FLAO</name>
<evidence type="ECO:0000256" key="9">
    <source>
        <dbReference type="ARBA" id="ARBA00038489"/>
    </source>
</evidence>
<dbReference type="Gene3D" id="3.40.30.10">
    <property type="entry name" value="Glutaredoxin"/>
    <property type="match status" value="1"/>
</dbReference>
<evidence type="ECO:0000256" key="12">
    <source>
        <dbReference type="SAM" id="SignalP"/>
    </source>
</evidence>
<evidence type="ECO:0000313" key="15">
    <source>
        <dbReference type="Proteomes" id="UP000321080"/>
    </source>
</evidence>
<dbReference type="Proteomes" id="UP000321080">
    <property type="component" value="Unassembled WGS sequence"/>
</dbReference>
<evidence type="ECO:0000256" key="1">
    <source>
        <dbReference type="ARBA" id="ARBA00003330"/>
    </source>
</evidence>
<dbReference type="GO" id="GO:0005737">
    <property type="term" value="C:cytoplasm"/>
    <property type="evidence" value="ECO:0007669"/>
    <property type="project" value="TreeGrafter"/>
</dbReference>
<evidence type="ECO:0000313" key="14">
    <source>
        <dbReference type="EMBL" id="TXG37331.1"/>
    </source>
</evidence>
<dbReference type="InterPro" id="IPR000866">
    <property type="entry name" value="AhpC/TSA"/>
</dbReference>
<keyword evidence="15" id="KW-1185">Reference proteome</keyword>
<keyword evidence="3" id="KW-0575">Peroxidase</keyword>
<feature type="chain" id="PRO_5023110093" description="thioredoxin-dependent peroxiredoxin" evidence="12">
    <location>
        <begin position="23"/>
        <end position="202"/>
    </location>
</feature>